<comment type="caution">
    <text evidence="4">The sequence shown here is derived from an EMBL/GenBank/DDBJ whole genome shotgun (WGS) entry which is preliminary data.</text>
</comment>
<evidence type="ECO:0000313" key="5">
    <source>
        <dbReference type="Proteomes" id="UP000239239"/>
    </source>
</evidence>
<dbReference type="SUPFAM" id="SSF52540">
    <property type="entry name" value="P-loop containing nucleoside triphosphate hydrolases"/>
    <property type="match status" value="1"/>
</dbReference>
<dbReference type="AlphaFoldDB" id="A0A2S6F9J9"/>
<reference evidence="4 5" key="1">
    <citation type="submission" date="2018-02" db="EMBL/GenBank/DDBJ databases">
        <title>Draft genome sequences of four Legionella pneumophila clinical strains isolated in Ontario.</title>
        <authorList>
            <person name="Fortuna A."/>
            <person name="Ramnarine R."/>
            <person name="Li A."/>
            <person name="Frantz C."/>
            <person name="Mallo G."/>
        </authorList>
    </citation>
    <scope>NUCLEOTIDE SEQUENCE [LARGE SCALE GENOMIC DNA]</scope>
    <source>
        <strain evidence="4 5">LG61</strain>
    </source>
</reference>
<dbReference type="InterPro" id="IPR050921">
    <property type="entry name" value="T4SS_GSP_E_ATPase"/>
</dbReference>
<comment type="similarity">
    <text evidence="1 2">Belongs to the GSP E family.</text>
</comment>
<name>A0A2S6F9J9_LEGPN</name>
<dbReference type="EMBL" id="PQWY01000001">
    <property type="protein sequence ID" value="PPK34129.1"/>
    <property type="molecule type" value="Genomic_DNA"/>
</dbReference>
<feature type="domain" description="Bacterial type II secretion system protein E" evidence="3">
    <location>
        <begin position="17"/>
        <end position="290"/>
    </location>
</feature>
<dbReference type="PANTHER" id="PTHR30486:SF6">
    <property type="entry name" value="TYPE IV PILUS RETRACTATION ATPASE PILT"/>
    <property type="match status" value="1"/>
</dbReference>
<dbReference type="Proteomes" id="UP000239239">
    <property type="component" value="Unassembled WGS sequence"/>
</dbReference>
<proteinExistence type="inferred from homology"/>
<dbReference type="Gene3D" id="3.30.450.90">
    <property type="match status" value="1"/>
</dbReference>
<evidence type="ECO:0000256" key="1">
    <source>
        <dbReference type="ARBA" id="ARBA00006611"/>
    </source>
</evidence>
<keyword evidence="2" id="KW-0547">Nucleotide-binding</keyword>
<sequence>MEAIKACFSPGATGLLSPLQDFLEDEHVSEILINKPQEVFIERNGKLIRFDIPVLTPQYLRRLFLLIANENKQTVSEASPVLSGNLADGSRVQLVIPPASLYETLSIRKFTLKQVSFEEYDAMNFFSSARGVGVKEYSESHSNTDELLDLYDAKNWHGFITQAILQKKNIIISGGTSSGKTTFLNSCVGQIPLHERIITLEDTYEMDVPHSNTVRLKALKQVGEQTQKASMQDLVQATLRLRPDRIIMGEIRGRELFDFISACSTGHSGALATIHANNPKVAFMRMAQLYKLNQVAGMDETDIYKILHEVIDIIVQLQKTSDGRRLVEVYYKHA</sequence>
<comment type="function">
    <text evidence="2">Part of the Type IV secretion system.</text>
</comment>
<dbReference type="RefSeq" id="WP_027228115.1">
    <property type="nucleotide sequence ID" value="NZ_CP017601.1"/>
</dbReference>
<dbReference type="GO" id="GO:0044097">
    <property type="term" value="P:secretion by the type IV secretion system"/>
    <property type="evidence" value="ECO:0007669"/>
    <property type="project" value="InterPro"/>
</dbReference>
<dbReference type="PANTHER" id="PTHR30486">
    <property type="entry name" value="TWITCHING MOTILITY PROTEIN PILT"/>
    <property type="match status" value="1"/>
</dbReference>
<dbReference type="CDD" id="cd01130">
    <property type="entry name" value="VirB11-like_ATPase"/>
    <property type="match status" value="1"/>
</dbReference>
<dbReference type="Pfam" id="PF00437">
    <property type="entry name" value="T2SSE"/>
    <property type="match status" value="1"/>
</dbReference>
<dbReference type="OrthoDB" id="9810761at2"/>
<dbReference type="InterPro" id="IPR001482">
    <property type="entry name" value="T2SS/T4SS_dom"/>
</dbReference>
<evidence type="ECO:0000313" key="4">
    <source>
        <dbReference type="EMBL" id="PPK34129.1"/>
    </source>
</evidence>
<keyword evidence="2" id="KW-0067">ATP-binding</keyword>
<accession>A0A2S6F9J9</accession>
<dbReference type="InterPro" id="IPR027417">
    <property type="entry name" value="P-loop_NTPase"/>
</dbReference>
<dbReference type="GO" id="GO:0005524">
    <property type="term" value="F:ATP binding"/>
    <property type="evidence" value="ECO:0007669"/>
    <property type="project" value="UniProtKB-UniRule"/>
</dbReference>
<dbReference type="GO" id="GO:0043684">
    <property type="term" value="C:type IV secretion system complex"/>
    <property type="evidence" value="ECO:0007669"/>
    <property type="project" value="UniProtKB-UniRule"/>
</dbReference>
<dbReference type="Gene3D" id="3.40.50.300">
    <property type="entry name" value="P-loop containing nucleotide triphosphate hydrolases"/>
    <property type="match status" value="1"/>
</dbReference>
<organism evidence="4 5">
    <name type="scientific">Legionella pneumophila</name>
    <dbReference type="NCBI Taxonomy" id="446"/>
    <lineage>
        <taxon>Bacteria</taxon>
        <taxon>Pseudomonadati</taxon>
        <taxon>Pseudomonadota</taxon>
        <taxon>Gammaproteobacteria</taxon>
        <taxon>Legionellales</taxon>
        <taxon>Legionellaceae</taxon>
        <taxon>Legionella</taxon>
    </lineage>
</organism>
<dbReference type="InterPro" id="IPR014155">
    <property type="entry name" value="VirB11"/>
</dbReference>
<evidence type="ECO:0000259" key="3">
    <source>
        <dbReference type="Pfam" id="PF00437"/>
    </source>
</evidence>
<dbReference type="NCBIfam" id="TIGR02788">
    <property type="entry name" value="VirB11"/>
    <property type="match status" value="1"/>
</dbReference>
<protein>
    <recommendedName>
        <fullName evidence="2">Type IV secretion system protein</fullName>
    </recommendedName>
</protein>
<evidence type="ECO:0000256" key="2">
    <source>
        <dbReference type="RuleBase" id="RU366071"/>
    </source>
</evidence>
<gene>
    <name evidence="4" type="primary">virB11</name>
    <name evidence="4" type="ORF">C3928_01185</name>
</gene>
<dbReference type="GO" id="GO:0016887">
    <property type="term" value="F:ATP hydrolysis activity"/>
    <property type="evidence" value="ECO:0007669"/>
    <property type="project" value="InterPro"/>
</dbReference>